<accession>A0AAW0UFA8</accession>
<dbReference type="AlphaFoldDB" id="A0AAW0UFA8"/>
<organism evidence="4 5">
    <name type="scientific">Scylla paramamosain</name>
    <name type="common">Mud crab</name>
    <dbReference type="NCBI Taxonomy" id="85552"/>
    <lineage>
        <taxon>Eukaryota</taxon>
        <taxon>Metazoa</taxon>
        <taxon>Ecdysozoa</taxon>
        <taxon>Arthropoda</taxon>
        <taxon>Crustacea</taxon>
        <taxon>Multicrustacea</taxon>
        <taxon>Malacostraca</taxon>
        <taxon>Eumalacostraca</taxon>
        <taxon>Eucarida</taxon>
        <taxon>Decapoda</taxon>
        <taxon>Pleocyemata</taxon>
        <taxon>Brachyura</taxon>
        <taxon>Eubrachyura</taxon>
        <taxon>Portunoidea</taxon>
        <taxon>Portunidae</taxon>
        <taxon>Portuninae</taxon>
        <taxon>Scylla</taxon>
    </lineage>
</organism>
<dbReference type="InterPro" id="IPR024509">
    <property type="entry name" value="Anti-LPS_factor/Scygonadin"/>
</dbReference>
<keyword evidence="3" id="KW-0732">Signal</keyword>
<proteinExistence type="predicted"/>
<dbReference type="Proteomes" id="UP001487740">
    <property type="component" value="Unassembled WGS sequence"/>
</dbReference>
<keyword evidence="2" id="KW-0044">Antibiotic</keyword>
<dbReference type="GO" id="GO:0042742">
    <property type="term" value="P:defense response to bacterium"/>
    <property type="evidence" value="ECO:0007669"/>
    <property type="project" value="UniProtKB-KW"/>
</dbReference>
<evidence type="ECO:0008006" key="6">
    <source>
        <dbReference type="Google" id="ProtNLM"/>
    </source>
</evidence>
<reference evidence="4 5" key="1">
    <citation type="submission" date="2023-03" db="EMBL/GenBank/DDBJ databases">
        <title>High-quality genome of Scylla paramamosain provides insights in environmental adaptation.</title>
        <authorList>
            <person name="Zhang L."/>
        </authorList>
    </citation>
    <scope>NUCLEOTIDE SEQUENCE [LARGE SCALE GENOMIC DNA]</scope>
    <source>
        <strain evidence="4">LZ_2023a</strain>
        <tissue evidence="4">Muscle</tissue>
    </source>
</reference>
<evidence type="ECO:0000256" key="1">
    <source>
        <dbReference type="ARBA" id="ARBA00022529"/>
    </source>
</evidence>
<dbReference type="EMBL" id="JARAKH010000012">
    <property type="protein sequence ID" value="KAK8398847.1"/>
    <property type="molecule type" value="Genomic_DNA"/>
</dbReference>
<gene>
    <name evidence="4" type="ORF">O3P69_004145</name>
</gene>
<comment type="caution">
    <text evidence="4">The sequence shown here is derived from an EMBL/GenBank/DDBJ whole genome shotgun (WGS) entry which is preliminary data.</text>
</comment>
<protein>
    <recommendedName>
        <fullName evidence="6">Anti-lipopolysaccharide factor</fullName>
    </recommendedName>
</protein>
<feature type="signal peptide" evidence="3">
    <location>
        <begin position="1"/>
        <end position="25"/>
    </location>
</feature>
<keyword evidence="1" id="KW-0929">Antimicrobial</keyword>
<evidence type="ECO:0000256" key="3">
    <source>
        <dbReference type="SAM" id="SignalP"/>
    </source>
</evidence>
<dbReference type="Gene3D" id="3.30.160.320">
    <property type="match status" value="1"/>
</dbReference>
<evidence type="ECO:0000256" key="2">
    <source>
        <dbReference type="ARBA" id="ARBA00023022"/>
    </source>
</evidence>
<dbReference type="InterPro" id="IPR038539">
    <property type="entry name" value="Anti-LPS_factor/Scygonadin_sf"/>
</dbReference>
<dbReference type="Pfam" id="PF11630">
    <property type="entry name" value="Anti-LPS-SCYG"/>
    <property type="match status" value="1"/>
</dbReference>
<sequence length="123" mass="13806">MRPSLALSVVVVVVAAAVLVPQCYAQDWESLLVSVGKKIIGLWRNEETEFLGRKCQLTVKPKIKNLQLYHEGRMWCPGWTPIVGEALTRSFSGVAGKTVQDFVRKAHDKNLITEEEAKVWLEA</sequence>
<evidence type="ECO:0000313" key="4">
    <source>
        <dbReference type="EMBL" id="KAK8398847.1"/>
    </source>
</evidence>
<keyword evidence="5" id="KW-1185">Reference proteome</keyword>
<name>A0AAW0UFA8_SCYPA</name>
<evidence type="ECO:0000313" key="5">
    <source>
        <dbReference type="Proteomes" id="UP001487740"/>
    </source>
</evidence>
<feature type="chain" id="PRO_5043833368" description="Anti-lipopolysaccharide factor" evidence="3">
    <location>
        <begin position="26"/>
        <end position="123"/>
    </location>
</feature>